<dbReference type="InterPro" id="IPR036034">
    <property type="entry name" value="PDZ_sf"/>
</dbReference>
<keyword evidence="1" id="KW-0720">Serine protease</keyword>
<dbReference type="SUPFAM" id="SSF54211">
    <property type="entry name" value="Ribosomal protein S5 domain 2-like"/>
    <property type="match status" value="1"/>
</dbReference>
<dbReference type="PROSITE" id="PS50106">
    <property type="entry name" value="PDZ"/>
    <property type="match status" value="1"/>
</dbReference>
<dbReference type="InterPro" id="IPR027065">
    <property type="entry name" value="Lon_Prtase"/>
</dbReference>
<sequence>MRRRRNIGWVSLIVALGLALGMSFIPSPYVIEQPGPVFNTLGTSTHDGTEVPLISITGAPTYPTAGALDMLTVSVVGTPQSLPSWAEVISAWFDPSRAAVPVDAIYPPSVTVEERDQENTAMMVDSQQEAIAAALTDLKIPFTTTVTVAQLADSSAATGVLEVGDVIDSVNGTPVSTVDALRTAVTANGNSSPATLVITRKGAQQTVAVTPKKADDGTILLGIAASASYQFPFTVDIQLDNVGGPSAGMMFALGIIDQLTPGQLNGGKNVAGTGTITADGTVGPIGGIRQKLFGAKQNGASYFLAPSSNCDEVTGHVPSGLTVYAVSTLSDSITALNDISSGTGLDSLPTCDSVQAST</sequence>
<feature type="active site" evidence="1">
    <location>
        <position position="246"/>
    </location>
</feature>
<dbReference type="Gene3D" id="3.30.230.10">
    <property type="match status" value="1"/>
</dbReference>
<evidence type="ECO:0000256" key="1">
    <source>
        <dbReference type="PROSITE-ProRule" id="PRU01122"/>
    </source>
</evidence>
<dbReference type="InterPro" id="IPR020568">
    <property type="entry name" value="Ribosomal_Su5_D2-typ_SF"/>
</dbReference>
<evidence type="ECO:0000259" key="2">
    <source>
        <dbReference type="PROSITE" id="PS50106"/>
    </source>
</evidence>
<dbReference type="Pfam" id="PF05362">
    <property type="entry name" value="Lon_C"/>
    <property type="match status" value="1"/>
</dbReference>
<keyword evidence="5" id="KW-1185">Reference proteome</keyword>
<dbReference type="InterPro" id="IPR008269">
    <property type="entry name" value="Lon_proteolytic"/>
</dbReference>
<dbReference type="EMBL" id="JAFBBU010000001">
    <property type="protein sequence ID" value="MBM7471776.1"/>
    <property type="molecule type" value="Genomic_DNA"/>
</dbReference>
<feature type="active site" evidence="1">
    <location>
        <position position="291"/>
    </location>
</feature>
<comment type="catalytic activity">
    <reaction evidence="1">
        <text>Hydrolysis of proteins in presence of ATP.</text>
        <dbReference type="EC" id="3.4.21.53"/>
    </reaction>
</comment>
<dbReference type="InterPro" id="IPR001478">
    <property type="entry name" value="PDZ"/>
</dbReference>
<evidence type="ECO:0000313" key="4">
    <source>
        <dbReference type="EMBL" id="MBM7471776.1"/>
    </source>
</evidence>
<dbReference type="PROSITE" id="PS51786">
    <property type="entry name" value="LON_PROTEOLYTIC"/>
    <property type="match status" value="1"/>
</dbReference>
<dbReference type="PANTHER" id="PTHR10046">
    <property type="entry name" value="ATP DEPENDENT LON PROTEASE FAMILY MEMBER"/>
    <property type="match status" value="1"/>
</dbReference>
<comment type="caution">
    <text evidence="4">The sequence shown here is derived from an EMBL/GenBank/DDBJ whole genome shotgun (WGS) entry which is preliminary data.</text>
</comment>
<protein>
    <recommendedName>
        <fullName evidence="1">endopeptidase La</fullName>
        <ecNumber evidence="1">3.4.21.53</ecNumber>
    </recommendedName>
</protein>
<name>A0ABS2L3U6_9MICO</name>
<accession>A0ABS2L3U6</accession>
<dbReference type="Proteomes" id="UP000776164">
    <property type="component" value="Unassembled WGS sequence"/>
</dbReference>
<keyword evidence="1" id="KW-0378">Hydrolase</keyword>
<feature type="domain" description="PDZ" evidence="2">
    <location>
        <begin position="109"/>
        <end position="202"/>
    </location>
</feature>
<organism evidence="4 5">
    <name type="scientific">Subtercola frigoramans</name>
    <dbReference type="NCBI Taxonomy" id="120298"/>
    <lineage>
        <taxon>Bacteria</taxon>
        <taxon>Bacillati</taxon>
        <taxon>Actinomycetota</taxon>
        <taxon>Actinomycetes</taxon>
        <taxon>Micrococcales</taxon>
        <taxon>Microbacteriaceae</taxon>
        <taxon>Subtercola</taxon>
    </lineage>
</organism>
<dbReference type="InterPro" id="IPR014721">
    <property type="entry name" value="Ribsml_uS5_D2-typ_fold_subgr"/>
</dbReference>
<keyword evidence="1" id="KW-0645">Protease</keyword>
<feature type="domain" description="Lon proteolytic" evidence="3">
    <location>
        <begin position="241"/>
        <end position="339"/>
    </location>
</feature>
<dbReference type="EC" id="3.4.21.53" evidence="1"/>
<proteinExistence type="inferred from homology"/>
<evidence type="ECO:0000313" key="5">
    <source>
        <dbReference type="Proteomes" id="UP000776164"/>
    </source>
</evidence>
<gene>
    <name evidence="4" type="ORF">JOE66_001410</name>
</gene>
<dbReference type="Pfam" id="PF13180">
    <property type="entry name" value="PDZ_2"/>
    <property type="match status" value="1"/>
</dbReference>
<evidence type="ECO:0000259" key="3">
    <source>
        <dbReference type="PROSITE" id="PS51786"/>
    </source>
</evidence>
<reference evidence="4 5" key="1">
    <citation type="submission" date="2021-01" db="EMBL/GenBank/DDBJ databases">
        <title>Sequencing the genomes of 1000 actinobacteria strains.</title>
        <authorList>
            <person name="Klenk H.-P."/>
        </authorList>
    </citation>
    <scope>NUCLEOTIDE SEQUENCE [LARGE SCALE GENOMIC DNA]</scope>
    <source>
        <strain evidence="4 5">DSM 13057</strain>
    </source>
</reference>
<dbReference type="SUPFAM" id="SSF50156">
    <property type="entry name" value="PDZ domain-like"/>
    <property type="match status" value="1"/>
</dbReference>
<dbReference type="RefSeq" id="WP_307827094.1">
    <property type="nucleotide sequence ID" value="NZ_BAAAHT010000013.1"/>
</dbReference>
<comment type="similarity">
    <text evidence="1">Belongs to the peptidase S16 family.</text>
</comment>